<dbReference type="AlphaFoldDB" id="A0A6L2LQ11"/>
<gene>
    <name evidence="3" type="ORF">Tci_035881</name>
</gene>
<dbReference type="EMBL" id="BKCJ010004930">
    <property type="protein sequence ID" value="GEU63903.1"/>
    <property type="molecule type" value="Genomic_DNA"/>
</dbReference>
<name>A0A6L2LQ11_TANCI</name>
<reference evidence="3" key="1">
    <citation type="journal article" date="2019" name="Sci. Rep.">
        <title>Draft genome of Tanacetum cinerariifolium, the natural source of mosquito coil.</title>
        <authorList>
            <person name="Yamashiro T."/>
            <person name="Shiraishi A."/>
            <person name="Satake H."/>
            <person name="Nakayama K."/>
        </authorList>
    </citation>
    <scope>NUCLEOTIDE SEQUENCE</scope>
</reference>
<feature type="compositionally biased region" description="Polar residues" evidence="1">
    <location>
        <begin position="412"/>
        <end position="426"/>
    </location>
</feature>
<protein>
    <submittedName>
        <fullName evidence="3">Ribonuclease H-like domain-containing protein</fullName>
    </submittedName>
</protein>
<evidence type="ECO:0000313" key="3">
    <source>
        <dbReference type="EMBL" id="GEU63903.1"/>
    </source>
</evidence>
<accession>A0A6L2LQ11</accession>
<dbReference type="Pfam" id="PF13976">
    <property type="entry name" value="gag_pre-integrs"/>
    <property type="match status" value="1"/>
</dbReference>
<feature type="domain" description="GAG-pre-integrase" evidence="2">
    <location>
        <begin position="264"/>
        <end position="316"/>
    </location>
</feature>
<comment type="caution">
    <text evidence="3">The sequence shown here is derived from an EMBL/GenBank/DDBJ whole genome shotgun (WGS) entry which is preliminary data.</text>
</comment>
<proteinExistence type="predicted"/>
<sequence>MGLESLEARIVVHEKNEAVYEEDIAFSKYDVQVKDISIKDLKNHQISATDKTGLGYDGQVNKSEVLNNMFDSSESDGDDNQLNDRFKKDEGYHAVPPPYSGNYMPPRADLLFAGLDSSTFKSKKLGDGFEFKKKACFVCGSINHLIKDCDFYENQMVLNNKGKITGPKEIRPVWNNTARVNHQNKLTQLHSKRNFVPTSILTKSGQVLVNASKQSSHRAAASISAARHMTGNKSYLTYYQQIDSGFDAFEGNAKGGGLTYLFAKATLDESNLWHKRLGHINFKTMNKLVRGNLVRGLPSKLFENDHTFVACQKGKQHKVSCTKANIDAGQAVKKTVPGLQYLLLPLLTTDSQDPKSSEDEVADVVGKKSIEVPRKENGLQDPAKEGDKMIKRRILEIKKAPRKQFKQEFERSFSQGKDTNTNRTNRLKNVSSPVNVVSSSFTTMDPGRERTQRNEIESMFGQEKDSYGNRIFTPVSATRSTYVYLGGSIPINAATLSNANLPTDPLMTDLVDTANL</sequence>
<organism evidence="3">
    <name type="scientific">Tanacetum cinerariifolium</name>
    <name type="common">Dalmatian daisy</name>
    <name type="synonym">Chrysanthemum cinerariifolium</name>
    <dbReference type="NCBI Taxonomy" id="118510"/>
    <lineage>
        <taxon>Eukaryota</taxon>
        <taxon>Viridiplantae</taxon>
        <taxon>Streptophyta</taxon>
        <taxon>Embryophyta</taxon>
        <taxon>Tracheophyta</taxon>
        <taxon>Spermatophyta</taxon>
        <taxon>Magnoliopsida</taxon>
        <taxon>eudicotyledons</taxon>
        <taxon>Gunneridae</taxon>
        <taxon>Pentapetalae</taxon>
        <taxon>asterids</taxon>
        <taxon>campanulids</taxon>
        <taxon>Asterales</taxon>
        <taxon>Asteraceae</taxon>
        <taxon>Asteroideae</taxon>
        <taxon>Anthemideae</taxon>
        <taxon>Anthemidinae</taxon>
        <taxon>Tanacetum</taxon>
    </lineage>
</organism>
<evidence type="ECO:0000259" key="2">
    <source>
        <dbReference type="Pfam" id="PF13976"/>
    </source>
</evidence>
<evidence type="ECO:0000256" key="1">
    <source>
        <dbReference type="SAM" id="MobiDB-lite"/>
    </source>
</evidence>
<feature type="region of interest" description="Disordered" evidence="1">
    <location>
        <begin position="406"/>
        <end position="426"/>
    </location>
</feature>
<dbReference type="InterPro" id="IPR025724">
    <property type="entry name" value="GAG-pre-integrase_dom"/>
</dbReference>